<proteinExistence type="inferred from homology"/>
<keyword evidence="4" id="KW-1003">Cell membrane</keyword>
<dbReference type="AlphaFoldDB" id="A0A0C1GN27"/>
<dbReference type="GO" id="GO:0005886">
    <property type="term" value="C:plasma membrane"/>
    <property type="evidence" value="ECO:0007669"/>
    <property type="project" value="UniProtKB-SubCell"/>
</dbReference>
<comment type="similarity">
    <text evidence="2">Belongs to the binding-protein-dependent transport system permease family. FecCD subfamily.</text>
</comment>
<dbReference type="InterPro" id="IPR037294">
    <property type="entry name" value="ABC_BtuC-like"/>
</dbReference>
<name>A0A0C1GN27_9NEIS</name>
<evidence type="ECO:0000256" key="2">
    <source>
        <dbReference type="ARBA" id="ARBA00007935"/>
    </source>
</evidence>
<evidence type="ECO:0000313" key="12">
    <source>
        <dbReference type="Proteomes" id="UP000829504"/>
    </source>
</evidence>
<dbReference type="EMBL" id="CP094242">
    <property type="protein sequence ID" value="UNV87510.1"/>
    <property type="molecule type" value="Genomic_DNA"/>
</dbReference>
<feature type="transmembrane region" description="Helical" evidence="8">
    <location>
        <begin position="77"/>
        <end position="97"/>
    </location>
</feature>
<dbReference type="PATRIC" id="fig|1056807.3.peg.1707"/>
<evidence type="ECO:0000256" key="1">
    <source>
        <dbReference type="ARBA" id="ARBA00004651"/>
    </source>
</evidence>
<evidence type="ECO:0000256" key="4">
    <source>
        <dbReference type="ARBA" id="ARBA00022475"/>
    </source>
</evidence>
<feature type="transmembrane region" description="Helical" evidence="8">
    <location>
        <begin position="136"/>
        <end position="157"/>
    </location>
</feature>
<dbReference type="Pfam" id="PF01032">
    <property type="entry name" value="FecCD"/>
    <property type="match status" value="1"/>
</dbReference>
<evidence type="ECO:0000313" key="9">
    <source>
        <dbReference type="EMBL" id="KIC06816.1"/>
    </source>
</evidence>
<accession>A0A0C1GN27</accession>
<dbReference type="SUPFAM" id="SSF81345">
    <property type="entry name" value="ABC transporter involved in vitamin B12 uptake, BtuC"/>
    <property type="match status" value="1"/>
</dbReference>
<sequence length="348" mass="36865">MNDSVVAEIVKNQRKLEGKRWLIVLMFLIIASVSFLFDIATGPAMTDTLPVGEVVNVLLGKPEVDEMNRLIVMDLRLPIAVMALVVGAALGVGGAEIQTLLNNPMASPYTLGLAAAAGLGASVVIAFGGFGLPETVAVPIGAFVMTMLASGILFLFASARRFNSAMLVLVGIALLFLFQSILSLIQFIAAPEISQQILFWLFGSLTKATWETVAVTAAVTAVCVLLLSRDVWKLTALRLGEERAVGLGINLQLLRLKTLVLVAVMTATAISFVGVIGFIGLVAPHVARILLGEDQRFFLPGAMLTGAAFLSVASVLSKVIIPGALFPVGIVTAFVGVPFFFWIVLSKR</sequence>
<evidence type="ECO:0000256" key="5">
    <source>
        <dbReference type="ARBA" id="ARBA00022692"/>
    </source>
</evidence>
<feature type="transmembrane region" description="Helical" evidence="8">
    <location>
        <begin position="21"/>
        <end position="40"/>
    </location>
</feature>
<feature type="transmembrane region" description="Helical" evidence="8">
    <location>
        <begin position="324"/>
        <end position="345"/>
    </location>
</feature>
<reference evidence="9 11" key="1">
    <citation type="submission" date="2014-12" db="EMBL/GenBank/DDBJ databases">
        <title>Genome sequence of Morococcus cerebrosus.</title>
        <authorList>
            <person name="Shin S.-K."/>
            <person name="Yi H."/>
        </authorList>
    </citation>
    <scope>NUCLEOTIDE SEQUENCE [LARGE SCALE GENOMIC DNA]</scope>
    <source>
        <strain evidence="9 11">CIP 81.93</strain>
    </source>
</reference>
<keyword evidence="12" id="KW-1185">Reference proteome</keyword>
<keyword evidence="7 8" id="KW-0472">Membrane</keyword>
<comment type="subcellular location">
    <subcellularLocation>
        <location evidence="1">Cell membrane</location>
        <topology evidence="1">Multi-pass membrane protein</topology>
    </subcellularLocation>
</comment>
<evidence type="ECO:0000313" key="10">
    <source>
        <dbReference type="EMBL" id="UNV87510.1"/>
    </source>
</evidence>
<dbReference type="RefSeq" id="WP_003779571.1">
    <property type="nucleotide sequence ID" value="NZ_CP094242.1"/>
</dbReference>
<keyword evidence="3" id="KW-0813">Transport</keyword>
<dbReference type="PANTHER" id="PTHR30472:SF25">
    <property type="entry name" value="ABC TRANSPORTER PERMEASE PROTEIN MJ0876-RELATED"/>
    <property type="match status" value="1"/>
</dbReference>
<evidence type="ECO:0000256" key="6">
    <source>
        <dbReference type="ARBA" id="ARBA00022989"/>
    </source>
</evidence>
<keyword evidence="5 8" id="KW-0812">Transmembrane</keyword>
<dbReference type="CDD" id="cd06550">
    <property type="entry name" value="TM_ABC_iron-siderophores_like"/>
    <property type="match status" value="1"/>
</dbReference>
<dbReference type="PANTHER" id="PTHR30472">
    <property type="entry name" value="FERRIC ENTEROBACTIN TRANSPORT SYSTEM PERMEASE PROTEIN"/>
    <property type="match status" value="1"/>
</dbReference>
<feature type="transmembrane region" description="Helical" evidence="8">
    <location>
        <begin position="259"/>
        <end position="285"/>
    </location>
</feature>
<keyword evidence="6 8" id="KW-1133">Transmembrane helix</keyword>
<feature type="transmembrane region" description="Helical" evidence="8">
    <location>
        <begin position="164"/>
        <end position="188"/>
    </location>
</feature>
<evidence type="ECO:0000256" key="8">
    <source>
        <dbReference type="SAM" id="Phobius"/>
    </source>
</evidence>
<gene>
    <name evidence="9" type="ORF">MCC93_17800</name>
    <name evidence="10" type="ORF">MON37_00730</name>
</gene>
<protein>
    <submittedName>
        <fullName evidence="9">Iron ABC transporter permease</fullName>
    </submittedName>
</protein>
<dbReference type="InterPro" id="IPR000522">
    <property type="entry name" value="ABC_transptr_permease_BtuC"/>
</dbReference>
<organism evidence="9 11">
    <name type="scientific">Morococcus cerebrosus</name>
    <dbReference type="NCBI Taxonomy" id="1056807"/>
    <lineage>
        <taxon>Bacteria</taxon>
        <taxon>Pseudomonadati</taxon>
        <taxon>Pseudomonadota</taxon>
        <taxon>Betaproteobacteria</taxon>
        <taxon>Neisseriales</taxon>
        <taxon>Neisseriaceae</taxon>
        <taxon>Morococcus</taxon>
    </lineage>
</organism>
<dbReference type="Proteomes" id="UP000829504">
    <property type="component" value="Chromosome"/>
</dbReference>
<evidence type="ECO:0000256" key="7">
    <source>
        <dbReference type="ARBA" id="ARBA00023136"/>
    </source>
</evidence>
<dbReference type="Proteomes" id="UP000031390">
    <property type="component" value="Unassembled WGS sequence"/>
</dbReference>
<feature type="transmembrane region" description="Helical" evidence="8">
    <location>
        <begin position="109"/>
        <end position="130"/>
    </location>
</feature>
<evidence type="ECO:0000313" key="11">
    <source>
        <dbReference type="Proteomes" id="UP000031390"/>
    </source>
</evidence>
<feature type="transmembrane region" description="Helical" evidence="8">
    <location>
        <begin position="208"/>
        <end position="228"/>
    </location>
</feature>
<dbReference type="GO" id="GO:0022857">
    <property type="term" value="F:transmembrane transporter activity"/>
    <property type="evidence" value="ECO:0007669"/>
    <property type="project" value="InterPro"/>
</dbReference>
<dbReference type="EMBL" id="JUFZ01000083">
    <property type="protein sequence ID" value="KIC06816.1"/>
    <property type="molecule type" value="Genomic_DNA"/>
</dbReference>
<dbReference type="Gene3D" id="1.10.3470.10">
    <property type="entry name" value="ABC transporter involved in vitamin B12 uptake, BtuC"/>
    <property type="match status" value="1"/>
</dbReference>
<feature type="transmembrane region" description="Helical" evidence="8">
    <location>
        <begin position="297"/>
        <end position="317"/>
    </location>
</feature>
<reference evidence="10 12" key="2">
    <citation type="submission" date="2022-03" db="EMBL/GenBank/DDBJ databases">
        <title>Genome sequencing of Morococcus cerebrosus.</title>
        <authorList>
            <person name="Baek M.-G."/>
            <person name="Yi H."/>
        </authorList>
    </citation>
    <scope>NUCLEOTIDE SEQUENCE [LARGE SCALE GENOMIC DNA]</scope>
    <source>
        <strain evidence="10 12">CIP 81.93</strain>
    </source>
</reference>
<dbReference type="GO" id="GO:0033214">
    <property type="term" value="P:siderophore-iron import into cell"/>
    <property type="evidence" value="ECO:0007669"/>
    <property type="project" value="TreeGrafter"/>
</dbReference>
<evidence type="ECO:0000256" key="3">
    <source>
        <dbReference type="ARBA" id="ARBA00022448"/>
    </source>
</evidence>